<comment type="caution">
    <text evidence="1">The sequence shown here is derived from an EMBL/GenBank/DDBJ whole genome shotgun (WGS) entry which is preliminary data.</text>
</comment>
<evidence type="ECO:0000313" key="1">
    <source>
        <dbReference type="EMBL" id="KAJ2977640.1"/>
    </source>
</evidence>
<keyword evidence="2" id="KW-1185">Reference proteome</keyword>
<dbReference type="Proteomes" id="UP001143910">
    <property type="component" value="Unassembled WGS sequence"/>
</dbReference>
<proteinExistence type="predicted"/>
<sequence>MSLHTAAYENANGPGDQRPTASQIIQDDGLVGKMSDKVVLITGVSSGIGLETARALSLSGCRMILTARDITKASAALGNIWNPERMDLVKLDLESFADMENELQFTTNHLSHFLLFHLLKPALLAAASPEFESRVIILASSGHRRNGLNDSDNYNFQKGCYNPWEAYAQSKTANIYTAIEIDRRYSRYGLRAASVHPGAIRTQLNRHLLPEDLQKLREDSGPSLMKIAKSPEQGAATTTWAAVMKDFSVIGGKYLADCSVAKNGPDDGDMMRADCVTHTYNAREAARLWNDSLKICQIDDVGED</sequence>
<evidence type="ECO:0000313" key="2">
    <source>
        <dbReference type="Proteomes" id="UP001143910"/>
    </source>
</evidence>
<organism evidence="1 2">
    <name type="scientific">Zarea fungicola</name>
    <dbReference type="NCBI Taxonomy" id="93591"/>
    <lineage>
        <taxon>Eukaryota</taxon>
        <taxon>Fungi</taxon>
        <taxon>Dikarya</taxon>
        <taxon>Ascomycota</taxon>
        <taxon>Pezizomycotina</taxon>
        <taxon>Sordariomycetes</taxon>
        <taxon>Hypocreomycetidae</taxon>
        <taxon>Hypocreales</taxon>
        <taxon>Cordycipitaceae</taxon>
        <taxon>Zarea</taxon>
    </lineage>
</organism>
<protein>
    <submittedName>
        <fullName evidence="1">Uncharacterized protein</fullName>
    </submittedName>
</protein>
<accession>A0ACC1NED8</accession>
<reference evidence="1" key="1">
    <citation type="submission" date="2022-08" db="EMBL/GenBank/DDBJ databases">
        <title>Genome Sequence of Lecanicillium fungicola.</title>
        <authorList>
            <person name="Buettner E."/>
        </authorList>
    </citation>
    <scope>NUCLEOTIDE SEQUENCE</scope>
    <source>
        <strain evidence="1">Babe33</strain>
    </source>
</reference>
<name>A0ACC1NED8_9HYPO</name>
<dbReference type="EMBL" id="JANJQO010000452">
    <property type="protein sequence ID" value="KAJ2977640.1"/>
    <property type="molecule type" value="Genomic_DNA"/>
</dbReference>
<gene>
    <name evidence="1" type="ORF">NQ176_g4258</name>
</gene>